<keyword evidence="2" id="KW-1185">Reference proteome</keyword>
<dbReference type="EMBL" id="FXUO01000007">
    <property type="protein sequence ID" value="SMP95463.1"/>
    <property type="molecule type" value="Genomic_DNA"/>
</dbReference>
<accession>A0ABY1R5J5</accession>
<proteinExistence type="predicted"/>
<sequence length="304" mass="35967">MVVKINTDLFNQESSVNKIDRVLDYVLDRRYDLFFDDEEILENSYWIKEARENYKDLLIETFVQTVEGSKKFDVELSIDDDVENGKYSIDNGLIYLNNEVIIFVENAKYDSYFIKGLVSKFKKRGKKINRFIDKRWVKFGNCGGRTDAVSQISHNLSTYDTESLENFHYVRAILILDSDKTKKNDSDSERLRKEFEITEFCAQNKILLHILEKREMENYLPLSVIDGIEDVKKSELENLRSATKEEKDYYDFEKLSTRVYKTKHEFPKLFLSENLTQEMLLNECSHQDNPEELQMIIDKINSLI</sequence>
<protein>
    <submittedName>
        <fullName evidence="1">Uncharacterized protein</fullName>
    </submittedName>
</protein>
<evidence type="ECO:0000313" key="1">
    <source>
        <dbReference type="EMBL" id="SMP95463.1"/>
    </source>
</evidence>
<organism evidence="1 2">
    <name type="scientific">Epilithonimonas pallida</name>
    <dbReference type="NCBI Taxonomy" id="373671"/>
    <lineage>
        <taxon>Bacteria</taxon>
        <taxon>Pseudomonadati</taxon>
        <taxon>Bacteroidota</taxon>
        <taxon>Flavobacteriia</taxon>
        <taxon>Flavobacteriales</taxon>
        <taxon>Weeksellaceae</taxon>
        <taxon>Chryseobacterium group</taxon>
        <taxon>Epilithonimonas</taxon>
    </lineage>
</organism>
<comment type="caution">
    <text evidence="1">The sequence shown here is derived from an EMBL/GenBank/DDBJ whole genome shotgun (WGS) entry which is preliminary data.</text>
</comment>
<evidence type="ECO:0000313" key="2">
    <source>
        <dbReference type="Proteomes" id="UP001158050"/>
    </source>
</evidence>
<dbReference type="RefSeq" id="WP_283417534.1">
    <property type="nucleotide sequence ID" value="NZ_FXUO01000007.1"/>
</dbReference>
<reference evidence="1 2" key="1">
    <citation type="submission" date="2017-05" db="EMBL/GenBank/DDBJ databases">
        <authorList>
            <person name="Varghese N."/>
            <person name="Submissions S."/>
        </authorList>
    </citation>
    <scope>NUCLEOTIDE SEQUENCE [LARGE SCALE GENOMIC DNA]</scope>
    <source>
        <strain evidence="1 2">DSM 18015</strain>
    </source>
</reference>
<dbReference type="Proteomes" id="UP001158050">
    <property type="component" value="Unassembled WGS sequence"/>
</dbReference>
<gene>
    <name evidence="1" type="ORF">SAMN05421679_107133</name>
</gene>
<name>A0ABY1R5J5_9FLAO</name>